<keyword evidence="3" id="KW-1185">Reference proteome</keyword>
<evidence type="ECO:0000313" key="2">
    <source>
        <dbReference type="EMBL" id="GAA2374959.1"/>
    </source>
</evidence>
<sequence>MSSVPIVILTALDLEYQAIHAHLSGLTMQRHPAGTRYETGRLTRGTCRIALGLVGAGNQSAAVLAERAITQFRPRAILFVGVAGALWPHVQLGDVVVASRVYAYHGATSQDDGLKARPRSWDISHEPDQIAHGLARAGTWARFLPAGGAAPTVRFGPIAAGEVVQDSATSDQARWLRDIYNDAIAIEMEGAGVAQAGHFNRSLPVVVIRGISDRADGTKATTDSQSWQPRAVENAAAFAVALADELARELPQVSPSTTRRDHAVKNVARDNARVGVQAGSIAGSVFIGAVPDAPLHVAEELAELRRMVQAAYVDGRLDEGTYEAAAHELDVVDGVLPPSTEQRRGEMLVALKKLAGLVMDVAELAAKVTALVVAVRGMS</sequence>
<comment type="caution">
    <text evidence="2">The sequence shown here is derived from an EMBL/GenBank/DDBJ whole genome shotgun (WGS) entry which is preliminary data.</text>
</comment>
<organism evidence="2 3">
    <name type="scientific">Dactylosporangium salmoneum</name>
    <dbReference type="NCBI Taxonomy" id="53361"/>
    <lineage>
        <taxon>Bacteria</taxon>
        <taxon>Bacillati</taxon>
        <taxon>Actinomycetota</taxon>
        <taxon>Actinomycetes</taxon>
        <taxon>Micromonosporales</taxon>
        <taxon>Micromonosporaceae</taxon>
        <taxon>Dactylosporangium</taxon>
    </lineage>
</organism>
<dbReference type="CDD" id="cd09008">
    <property type="entry name" value="MTAN"/>
    <property type="match status" value="1"/>
</dbReference>
<dbReference type="SUPFAM" id="SSF53167">
    <property type="entry name" value="Purine and uridine phosphorylases"/>
    <property type="match status" value="1"/>
</dbReference>
<evidence type="ECO:0000313" key="3">
    <source>
        <dbReference type="Proteomes" id="UP001501444"/>
    </source>
</evidence>
<dbReference type="InterPro" id="IPR035994">
    <property type="entry name" value="Nucleoside_phosphorylase_sf"/>
</dbReference>
<reference evidence="3" key="1">
    <citation type="journal article" date="2019" name="Int. J. Syst. Evol. Microbiol.">
        <title>The Global Catalogue of Microorganisms (GCM) 10K type strain sequencing project: providing services to taxonomists for standard genome sequencing and annotation.</title>
        <authorList>
            <consortium name="The Broad Institute Genomics Platform"/>
            <consortium name="The Broad Institute Genome Sequencing Center for Infectious Disease"/>
            <person name="Wu L."/>
            <person name="Ma J."/>
        </authorList>
    </citation>
    <scope>NUCLEOTIDE SEQUENCE [LARGE SCALE GENOMIC DNA]</scope>
    <source>
        <strain evidence="3">JCM 3272</strain>
    </source>
</reference>
<feature type="domain" description="Nucleoside phosphorylase" evidence="1">
    <location>
        <begin position="5"/>
        <end position="242"/>
    </location>
</feature>
<dbReference type="PANTHER" id="PTHR46832:SF1">
    <property type="entry name" value="5'-METHYLTHIOADENOSINE_S-ADENOSYLHOMOCYSTEINE NUCLEOSIDASE"/>
    <property type="match status" value="1"/>
</dbReference>
<proteinExistence type="predicted"/>
<dbReference type="Proteomes" id="UP001501444">
    <property type="component" value="Unassembled WGS sequence"/>
</dbReference>
<accession>A0ABP5UCN9</accession>
<dbReference type="InterPro" id="IPR000845">
    <property type="entry name" value="Nucleoside_phosphorylase_d"/>
</dbReference>
<protein>
    <recommendedName>
        <fullName evidence="1">Nucleoside phosphorylase domain-containing protein</fullName>
    </recommendedName>
</protein>
<dbReference type="Pfam" id="PF01048">
    <property type="entry name" value="PNP_UDP_1"/>
    <property type="match status" value="1"/>
</dbReference>
<evidence type="ECO:0000259" key="1">
    <source>
        <dbReference type="Pfam" id="PF01048"/>
    </source>
</evidence>
<dbReference type="RefSeq" id="WP_344617692.1">
    <property type="nucleotide sequence ID" value="NZ_BAAARV010000078.1"/>
</dbReference>
<name>A0ABP5UCN9_9ACTN</name>
<gene>
    <name evidence="2" type="ORF">GCM10010170_078270</name>
</gene>
<dbReference type="PANTHER" id="PTHR46832">
    <property type="entry name" value="5'-METHYLTHIOADENOSINE/S-ADENOSYLHOMOCYSTEINE NUCLEOSIDASE"/>
    <property type="match status" value="1"/>
</dbReference>
<dbReference type="Gene3D" id="3.40.50.1580">
    <property type="entry name" value="Nucleoside phosphorylase domain"/>
    <property type="match status" value="1"/>
</dbReference>
<dbReference type="EMBL" id="BAAARV010000078">
    <property type="protein sequence ID" value="GAA2374959.1"/>
    <property type="molecule type" value="Genomic_DNA"/>
</dbReference>